<feature type="domain" description="C-CAP/cofactor C-like" evidence="2">
    <location>
        <begin position="1"/>
        <end position="146"/>
    </location>
</feature>
<keyword evidence="4" id="KW-1185">Reference proteome</keyword>
<dbReference type="InterPro" id="IPR027684">
    <property type="entry name" value="TBCC"/>
</dbReference>
<reference evidence="3 4" key="1">
    <citation type="submission" date="2016-10" db="EMBL/GenBank/DDBJ databases">
        <title>Reductive evolution of mitochondrial metabolism and differential evolution of invasion-related proteins in Cryptosporidium.</title>
        <authorList>
            <person name="Liu S."/>
            <person name="Roellig D.M."/>
            <person name="Guo Y."/>
            <person name="Li N."/>
            <person name="Frace M.A."/>
            <person name="Tang K."/>
            <person name="Zhang L."/>
            <person name="Feng Y."/>
            <person name="Xiao L."/>
        </authorList>
    </citation>
    <scope>NUCLEOTIDE SEQUENCE [LARGE SCALE GENOMIC DNA]</scope>
    <source>
        <strain evidence="3">30847</strain>
    </source>
</reference>
<gene>
    <name evidence="3" type="ORF">cand_015180</name>
</gene>
<dbReference type="VEuPathDB" id="CryptoDB:cand_015180"/>
<dbReference type="PANTHER" id="PTHR15139">
    <property type="entry name" value="TUBULIN FOLDING COFACTOR C"/>
    <property type="match status" value="1"/>
</dbReference>
<sequence>MNLIKDLNECTSFFGPGEVSKILNIENIKDTILYVLVPLESLTLKNITKSYIWLGPAKRSVTIIDCTNTVFGVTCQQIRIHCCTNLKIWLSVTTSPLMEDSKHITFDISSKDPNYYNLYSEHLTYSNLQSAHFLTCETFSVSDFNWLKAIPSPFWKLSTIKSKPYSIKIASTNEKTVEEGTVIMSQMSMWKIIL</sequence>
<dbReference type="GO" id="GO:0007021">
    <property type="term" value="P:tubulin complex assembly"/>
    <property type="evidence" value="ECO:0007669"/>
    <property type="project" value="TreeGrafter"/>
</dbReference>
<dbReference type="RefSeq" id="XP_067069548.1">
    <property type="nucleotide sequence ID" value="XM_067211753.1"/>
</dbReference>
<dbReference type="Proteomes" id="UP000186804">
    <property type="component" value="Unassembled WGS sequence"/>
</dbReference>
<evidence type="ECO:0000313" key="3">
    <source>
        <dbReference type="EMBL" id="OII77702.1"/>
    </source>
</evidence>
<proteinExistence type="inferred from homology"/>
<evidence type="ECO:0000313" key="4">
    <source>
        <dbReference type="Proteomes" id="UP000186804"/>
    </source>
</evidence>
<dbReference type="EMBL" id="LRBS01000031">
    <property type="protein sequence ID" value="OII77702.1"/>
    <property type="molecule type" value="Genomic_DNA"/>
</dbReference>
<protein>
    <recommendedName>
        <fullName evidence="2">C-CAP/cofactor C-like domain-containing protein</fullName>
    </recommendedName>
</protein>
<dbReference type="InterPro" id="IPR017901">
    <property type="entry name" value="C-CAP_CF_C-like"/>
</dbReference>
<evidence type="ECO:0000259" key="2">
    <source>
        <dbReference type="PROSITE" id="PS51329"/>
    </source>
</evidence>
<dbReference type="PROSITE" id="PS51329">
    <property type="entry name" value="C_CAP_COFACTOR_C"/>
    <property type="match status" value="1"/>
</dbReference>
<dbReference type="OrthoDB" id="194775at2759"/>
<name>A0A1J4MU56_9CRYT</name>
<evidence type="ECO:0000256" key="1">
    <source>
        <dbReference type="ARBA" id="ARBA00008848"/>
    </source>
</evidence>
<comment type="similarity">
    <text evidence="1">Belongs to the TBCC family.</text>
</comment>
<dbReference type="GeneID" id="92365703"/>
<dbReference type="PANTHER" id="PTHR15139:SF0">
    <property type="entry name" value="TUBULIN-SPECIFIC CHAPERONE C"/>
    <property type="match status" value="1"/>
</dbReference>
<dbReference type="Gene3D" id="2.160.20.70">
    <property type="match status" value="1"/>
</dbReference>
<dbReference type="InterPro" id="IPR012945">
    <property type="entry name" value="Tubulin-bd_cofactor_C_dom"/>
</dbReference>
<dbReference type="InterPro" id="IPR016098">
    <property type="entry name" value="CAP/MinC_C"/>
</dbReference>
<organism evidence="3 4">
    <name type="scientific">Cryptosporidium andersoni</name>
    <dbReference type="NCBI Taxonomy" id="117008"/>
    <lineage>
        <taxon>Eukaryota</taxon>
        <taxon>Sar</taxon>
        <taxon>Alveolata</taxon>
        <taxon>Apicomplexa</taxon>
        <taxon>Conoidasida</taxon>
        <taxon>Coccidia</taxon>
        <taxon>Eucoccidiorida</taxon>
        <taxon>Eimeriorina</taxon>
        <taxon>Cryptosporidiidae</taxon>
        <taxon>Cryptosporidium</taxon>
    </lineage>
</organism>
<dbReference type="GO" id="GO:0005737">
    <property type="term" value="C:cytoplasm"/>
    <property type="evidence" value="ECO:0007669"/>
    <property type="project" value="TreeGrafter"/>
</dbReference>
<dbReference type="GO" id="GO:0007023">
    <property type="term" value="P:post-chaperonin tubulin folding pathway"/>
    <property type="evidence" value="ECO:0007669"/>
    <property type="project" value="InterPro"/>
</dbReference>
<accession>A0A1J4MU56</accession>
<dbReference type="AlphaFoldDB" id="A0A1J4MU56"/>
<comment type="caution">
    <text evidence="3">The sequence shown here is derived from an EMBL/GenBank/DDBJ whole genome shotgun (WGS) entry which is preliminary data.</text>
</comment>
<dbReference type="Pfam" id="PF07986">
    <property type="entry name" value="TBCC"/>
    <property type="match status" value="1"/>
</dbReference>